<name>A0A7K3NNQ2_9BACT</name>
<dbReference type="AlphaFoldDB" id="A0A7K3NNQ2"/>
<organism evidence="3 4">
    <name type="scientific">Desulfolutivibrio sulfodismutans</name>
    <dbReference type="NCBI Taxonomy" id="63561"/>
    <lineage>
        <taxon>Bacteria</taxon>
        <taxon>Pseudomonadati</taxon>
        <taxon>Thermodesulfobacteriota</taxon>
        <taxon>Desulfovibrionia</taxon>
        <taxon>Desulfovibrionales</taxon>
        <taxon>Desulfovibrionaceae</taxon>
        <taxon>Desulfolutivibrio</taxon>
    </lineage>
</organism>
<protein>
    <submittedName>
        <fullName evidence="3">Glycosyltransferase family 9 protein</fullName>
    </submittedName>
</protein>
<dbReference type="GO" id="GO:0005829">
    <property type="term" value="C:cytosol"/>
    <property type="evidence" value="ECO:0007669"/>
    <property type="project" value="TreeGrafter"/>
</dbReference>
<keyword evidence="1" id="KW-0328">Glycosyltransferase</keyword>
<evidence type="ECO:0000256" key="2">
    <source>
        <dbReference type="ARBA" id="ARBA00022679"/>
    </source>
</evidence>
<gene>
    <name evidence="3" type="ORF">G3N56_13825</name>
</gene>
<proteinExistence type="predicted"/>
<reference evidence="3 4" key="1">
    <citation type="submission" date="2020-02" db="EMBL/GenBank/DDBJ databases">
        <title>Comparative genomics of sulfur disproportionating microorganisms.</title>
        <authorList>
            <person name="Ward L.M."/>
            <person name="Bertran E."/>
            <person name="Johnston D.T."/>
        </authorList>
    </citation>
    <scope>NUCLEOTIDE SEQUENCE [LARGE SCALE GENOMIC DNA]</scope>
    <source>
        <strain evidence="3 4">DSM 3696</strain>
    </source>
</reference>
<dbReference type="InterPro" id="IPR002201">
    <property type="entry name" value="Glyco_trans_9"/>
</dbReference>
<dbReference type="InterPro" id="IPR051199">
    <property type="entry name" value="LPS_LOS_Heptosyltrfase"/>
</dbReference>
<evidence type="ECO:0000313" key="3">
    <source>
        <dbReference type="EMBL" id="NDY57810.1"/>
    </source>
</evidence>
<dbReference type="SUPFAM" id="SSF53756">
    <property type="entry name" value="UDP-Glycosyltransferase/glycogen phosphorylase"/>
    <property type="match status" value="1"/>
</dbReference>
<sequence length="491" mass="53735">MDLDCGTDAHGCGRAGRDGRAGVRILVFQMQRMGDLILSFPLFLWLGRAYPGAAIRVVGEPGFFGPLSVLGPTVDYVGWDGGDRVAAQEYDMVINLSHRPEAAELAGKAAAPRKAGLVMEEGGVLRMHGDWQLYRASLVRNNRHNRFHWADLNALDVIPLAMIAATRWDAPRQLERHDGRVGVFLGASQPEKRPDAAFWGTLARELARRGLKPVLLGGPAERELGREVKRLCGGAALEYCGRLGLAELAKVLQTFHLLITPDTGPMHLAAWTGCRVLNLSMGPVNPWETGPYQPGHFVLRGAVSCRGCWECSRSPMPCRAAFDPARVAYAAWRMVRGESQRLAGTGLSGMDLFQVGRDGRGVYRLEAVSGRPPLAEEALGRFWSEMFGHFFGVGDMSRPHKAWEELARSLPRLAAAFARTLPRLGGFLRAGISGRGDFSDESFWAGFPPFVRPLTGYLHIFLQNGDFSRQAGRTCLERVSQVAQATSGTSD</sequence>
<dbReference type="EMBL" id="JAAGRQ010000063">
    <property type="protein sequence ID" value="NDY57810.1"/>
    <property type="molecule type" value="Genomic_DNA"/>
</dbReference>
<evidence type="ECO:0000313" key="4">
    <source>
        <dbReference type="Proteomes" id="UP000469724"/>
    </source>
</evidence>
<evidence type="ECO:0000256" key="1">
    <source>
        <dbReference type="ARBA" id="ARBA00022676"/>
    </source>
</evidence>
<dbReference type="Pfam" id="PF01075">
    <property type="entry name" value="Glyco_transf_9"/>
    <property type="match status" value="1"/>
</dbReference>
<dbReference type="GO" id="GO:0009244">
    <property type="term" value="P:lipopolysaccharide core region biosynthetic process"/>
    <property type="evidence" value="ECO:0007669"/>
    <property type="project" value="TreeGrafter"/>
</dbReference>
<dbReference type="GO" id="GO:0008713">
    <property type="term" value="F:ADP-heptose-lipopolysaccharide heptosyltransferase activity"/>
    <property type="evidence" value="ECO:0007669"/>
    <property type="project" value="TreeGrafter"/>
</dbReference>
<dbReference type="PANTHER" id="PTHR30160">
    <property type="entry name" value="TETRAACYLDISACCHARIDE 4'-KINASE-RELATED"/>
    <property type="match status" value="1"/>
</dbReference>
<dbReference type="PANTHER" id="PTHR30160:SF7">
    <property type="entry name" value="ADP-HEPTOSE--LPS HEPTOSYLTRANSFERASE 2"/>
    <property type="match status" value="1"/>
</dbReference>
<keyword evidence="4" id="KW-1185">Reference proteome</keyword>
<dbReference type="Gene3D" id="3.40.50.2000">
    <property type="entry name" value="Glycogen Phosphorylase B"/>
    <property type="match status" value="2"/>
</dbReference>
<dbReference type="CDD" id="cd03789">
    <property type="entry name" value="GT9_LPS_heptosyltransferase"/>
    <property type="match status" value="1"/>
</dbReference>
<accession>A0A7K3NNQ2</accession>
<dbReference type="Proteomes" id="UP000469724">
    <property type="component" value="Unassembled WGS sequence"/>
</dbReference>
<comment type="caution">
    <text evidence="3">The sequence shown here is derived from an EMBL/GenBank/DDBJ whole genome shotgun (WGS) entry which is preliminary data.</text>
</comment>
<keyword evidence="2 3" id="KW-0808">Transferase</keyword>